<protein>
    <submittedName>
        <fullName evidence="2">Uncharacterized protein</fullName>
    </submittedName>
</protein>
<accession>A0A1W2TR61</accession>
<keyword evidence="3" id="KW-1185">Reference proteome</keyword>
<feature type="region of interest" description="Disordered" evidence="1">
    <location>
        <begin position="43"/>
        <end position="112"/>
    </location>
</feature>
<name>A0A1W2TR61_ROSNE</name>
<dbReference type="EMBL" id="DF977496">
    <property type="protein sequence ID" value="GAP90969.1"/>
    <property type="molecule type" value="Genomic_DNA"/>
</dbReference>
<feature type="compositionally biased region" description="Acidic residues" evidence="1">
    <location>
        <begin position="262"/>
        <end position="277"/>
    </location>
</feature>
<feature type="compositionally biased region" description="Low complexity" evidence="1">
    <location>
        <begin position="57"/>
        <end position="110"/>
    </location>
</feature>
<dbReference type="Proteomes" id="UP000054516">
    <property type="component" value="Unassembled WGS sequence"/>
</dbReference>
<evidence type="ECO:0000256" key="1">
    <source>
        <dbReference type="SAM" id="MobiDB-lite"/>
    </source>
</evidence>
<organism evidence="2">
    <name type="scientific">Rosellinia necatrix</name>
    <name type="common">White root-rot fungus</name>
    <dbReference type="NCBI Taxonomy" id="77044"/>
    <lineage>
        <taxon>Eukaryota</taxon>
        <taxon>Fungi</taxon>
        <taxon>Dikarya</taxon>
        <taxon>Ascomycota</taxon>
        <taxon>Pezizomycotina</taxon>
        <taxon>Sordariomycetes</taxon>
        <taxon>Xylariomycetidae</taxon>
        <taxon>Xylariales</taxon>
        <taxon>Xylariaceae</taxon>
        <taxon>Rosellinia</taxon>
    </lineage>
</organism>
<proteinExistence type="predicted"/>
<sequence length="324" mass="34608">MGVQTQEIRLADAKAAEVPRAPETTAGPMAVVVAAAAVVPAKPPSKKALPFNPAKLRAPAPAPATATPSTARPRPAATKGAKPTGITKKTKRPPTTTTTASKKKATTTTARRGRTALDKALADARRWLTAPTAWTMRNAATGCVGSARRHPIVNVNTTITNSEEGGGGGGGGGATTTATTTLGRAVLTVSHGAGCGCAEARLLHVCARADALVRARRLARSSRDAFVLAAKLRRDLGLGPGDIPAELAFPEDERERGHGSEWDGEEGEKEKEEEEEEEARRRLRREAEAETRAVPVVDVYRQQRLVERWKSLEAYRARRIWLDW</sequence>
<dbReference type="OrthoDB" id="5279542at2759"/>
<evidence type="ECO:0000313" key="2">
    <source>
        <dbReference type="EMBL" id="GAP90969.1"/>
    </source>
</evidence>
<gene>
    <name evidence="2" type="ORF">SAMD00023353_5100950</name>
</gene>
<feature type="compositionally biased region" description="Basic and acidic residues" evidence="1">
    <location>
        <begin position="251"/>
        <end position="261"/>
    </location>
</feature>
<feature type="region of interest" description="Disordered" evidence="1">
    <location>
        <begin position="1"/>
        <end position="20"/>
    </location>
</feature>
<feature type="region of interest" description="Disordered" evidence="1">
    <location>
        <begin position="243"/>
        <end position="289"/>
    </location>
</feature>
<reference evidence="2" key="1">
    <citation type="submission" date="2016-03" db="EMBL/GenBank/DDBJ databases">
        <title>Draft genome sequence of Rosellinia necatrix.</title>
        <authorList>
            <person name="Kanematsu S."/>
        </authorList>
    </citation>
    <scope>NUCLEOTIDE SEQUENCE [LARGE SCALE GENOMIC DNA]</scope>
    <source>
        <strain evidence="2">W97</strain>
    </source>
</reference>
<evidence type="ECO:0000313" key="3">
    <source>
        <dbReference type="Proteomes" id="UP000054516"/>
    </source>
</evidence>
<dbReference type="AlphaFoldDB" id="A0A1W2TR61"/>